<dbReference type="Pfam" id="PF04641">
    <property type="entry name" value="Rtf2"/>
    <property type="match status" value="1"/>
</dbReference>
<dbReference type="GO" id="GO:0005634">
    <property type="term" value="C:nucleus"/>
    <property type="evidence" value="ECO:0007669"/>
    <property type="project" value="TreeGrafter"/>
</dbReference>
<organism evidence="2 3">
    <name type="scientific">Pseudomicrostroma glucosiphilum</name>
    <dbReference type="NCBI Taxonomy" id="1684307"/>
    <lineage>
        <taxon>Eukaryota</taxon>
        <taxon>Fungi</taxon>
        <taxon>Dikarya</taxon>
        <taxon>Basidiomycota</taxon>
        <taxon>Ustilaginomycotina</taxon>
        <taxon>Exobasidiomycetes</taxon>
        <taxon>Microstromatales</taxon>
        <taxon>Microstromatales incertae sedis</taxon>
        <taxon>Pseudomicrostroma</taxon>
    </lineage>
</organism>
<dbReference type="EMBL" id="KZ819325">
    <property type="protein sequence ID" value="PWN21358.1"/>
    <property type="molecule type" value="Genomic_DNA"/>
</dbReference>
<name>A0A316U943_9BASI</name>
<gene>
    <name evidence="2" type="ORF">BCV69DRAFT_298377</name>
</gene>
<dbReference type="Proteomes" id="UP000245942">
    <property type="component" value="Unassembled WGS sequence"/>
</dbReference>
<feature type="region of interest" description="Disordered" evidence="1">
    <location>
        <begin position="239"/>
        <end position="302"/>
    </location>
</feature>
<keyword evidence="3" id="KW-1185">Reference proteome</keyword>
<feature type="region of interest" description="Disordered" evidence="1">
    <location>
        <begin position="100"/>
        <end position="120"/>
    </location>
</feature>
<dbReference type="OrthoDB" id="247013at2759"/>
<proteinExistence type="predicted"/>
<dbReference type="PANTHER" id="PTHR12775">
    <property type="entry name" value="PROTEIN C20ORF43 HOMOLOG"/>
    <property type="match status" value="1"/>
</dbReference>
<dbReference type="GO" id="GO:0006274">
    <property type="term" value="P:DNA replication termination"/>
    <property type="evidence" value="ECO:0007669"/>
    <property type="project" value="TreeGrafter"/>
</dbReference>
<dbReference type="STRING" id="1684307.A0A316U943"/>
<evidence type="ECO:0000313" key="2">
    <source>
        <dbReference type="EMBL" id="PWN21358.1"/>
    </source>
</evidence>
<accession>A0A316U943</accession>
<evidence type="ECO:0000313" key="3">
    <source>
        <dbReference type="Proteomes" id="UP000245942"/>
    </source>
</evidence>
<dbReference type="RefSeq" id="XP_025348518.1">
    <property type="nucleotide sequence ID" value="XM_025494212.1"/>
</dbReference>
<feature type="compositionally biased region" description="Low complexity" evidence="1">
    <location>
        <begin position="104"/>
        <end position="120"/>
    </location>
</feature>
<sequence>MGNDGGSIARRDELVKVKITHTKADPAQLKRVKWTLCHLSRQPLREPIVADGLGRLYNKEAIVNWLIEKKVAESGGGAAVEEKGMGHIRGLKDMTLLKLHSSKSPTSTESEDASSSSNISSPFSCPLTARPMNGSHRFVFLLSSGAVMSEAGLKAIVSETTSSAKKTAFVSASAGATGGSSVESASAGTLFECPITSLPFLPGSLLGKNGAAAQDAENVGDVILLNPSEKEEEVLRTAMYKRREGEGGKKRKKDKGGAKGKAATNEGSAPVEKKQKRPSPPGESPAPALASTDREDRLSAPASATHLAALAAKQAKGKPMSAALASIYGHGLQKGEKEGWMVRGTGMGR</sequence>
<dbReference type="AlphaFoldDB" id="A0A316U943"/>
<dbReference type="GeneID" id="37015946"/>
<reference evidence="2 3" key="1">
    <citation type="journal article" date="2018" name="Mol. Biol. Evol.">
        <title>Broad Genomic Sampling Reveals a Smut Pathogenic Ancestry of the Fungal Clade Ustilaginomycotina.</title>
        <authorList>
            <person name="Kijpornyongpan T."/>
            <person name="Mondo S.J."/>
            <person name="Barry K."/>
            <person name="Sandor L."/>
            <person name="Lee J."/>
            <person name="Lipzen A."/>
            <person name="Pangilinan J."/>
            <person name="LaButti K."/>
            <person name="Hainaut M."/>
            <person name="Henrissat B."/>
            <person name="Grigoriev I.V."/>
            <person name="Spatafora J.W."/>
            <person name="Aime M.C."/>
        </authorList>
    </citation>
    <scope>NUCLEOTIDE SEQUENCE [LARGE SCALE GENOMIC DNA]</scope>
    <source>
        <strain evidence="2 3">MCA 4718</strain>
    </source>
</reference>
<evidence type="ECO:0000256" key="1">
    <source>
        <dbReference type="SAM" id="MobiDB-lite"/>
    </source>
</evidence>
<dbReference type="InterPro" id="IPR006735">
    <property type="entry name" value="Rtf2"/>
</dbReference>
<protein>
    <submittedName>
        <fullName evidence="2">DUF602-domain-containing protein</fullName>
    </submittedName>
</protein>
<dbReference type="PANTHER" id="PTHR12775:SF0">
    <property type="entry name" value="REPLICATION TERMINATION FACTOR 2"/>
    <property type="match status" value="1"/>
</dbReference>